<name>A0AAU1ZUN8_9ACTN</name>
<evidence type="ECO:0000256" key="7">
    <source>
        <dbReference type="ARBA" id="ARBA00022692"/>
    </source>
</evidence>
<keyword evidence="8" id="KW-0256">Endoplasmic reticulum</keyword>
<dbReference type="InterPro" id="IPR035518">
    <property type="entry name" value="DPG_synthase"/>
</dbReference>
<evidence type="ECO:0000256" key="1">
    <source>
        <dbReference type="ARBA" id="ARBA00004389"/>
    </source>
</evidence>
<keyword evidence="7" id="KW-0812">Transmembrane</keyword>
<dbReference type="Pfam" id="PF00535">
    <property type="entry name" value="Glycos_transf_2"/>
    <property type="match status" value="1"/>
</dbReference>
<evidence type="ECO:0000256" key="2">
    <source>
        <dbReference type="ARBA" id="ARBA00004922"/>
    </source>
</evidence>
<dbReference type="Gene3D" id="3.90.550.10">
    <property type="entry name" value="Spore Coat Polysaccharide Biosynthesis Protein SpsA, Chain A"/>
    <property type="match status" value="1"/>
</dbReference>
<dbReference type="PANTHER" id="PTHR10859:SF91">
    <property type="entry name" value="DOLICHYL-PHOSPHATE BETA-GLUCOSYLTRANSFERASE"/>
    <property type="match status" value="1"/>
</dbReference>
<evidence type="ECO:0000256" key="5">
    <source>
        <dbReference type="ARBA" id="ARBA00022676"/>
    </source>
</evidence>
<evidence type="ECO:0000256" key="4">
    <source>
        <dbReference type="ARBA" id="ARBA00012583"/>
    </source>
</evidence>
<dbReference type="EMBL" id="CP108222">
    <property type="protein sequence ID" value="WTT15752.1"/>
    <property type="molecule type" value="Genomic_DNA"/>
</dbReference>
<evidence type="ECO:0000256" key="12">
    <source>
        <dbReference type="ARBA" id="ARBA00045097"/>
    </source>
</evidence>
<protein>
    <recommendedName>
        <fullName evidence="4">dolichyl-phosphate beta-glucosyltransferase</fullName>
        <ecNumber evidence="4">2.4.1.117</ecNumber>
    </recommendedName>
</protein>
<keyword evidence="9" id="KW-0735">Signal-anchor</keyword>
<dbReference type="AlphaFoldDB" id="A0AAU1ZUN8"/>
<dbReference type="GO" id="GO:0004581">
    <property type="term" value="F:dolichyl-phosphate beta-glucosyltransferase activity"/>
    <property type="evidence" value="ECO:0007669"/>
    <property type="project" value="UniProtKB-EC"/>
</dbReference>
<evidence type="ECO:0000313" key="15">
    <source>
        <dbReference type="EMBL" id="WTT15752.1"/>
    </source>
</evidence>
<dbReference type="PANTHER" id="PTHR10859">
    <property type="entry name" value="GLYCOSYL TRANSFERASE"/>
    <property type="match status" value="1"/>
</dbReference>
<comment type="pathway">
    <text evidence="2">Protein modification; protein glycosylation.</text>
</comment>
<reference evidence="15" key="1">
    <citation type="submission" date="2022-10" db="EMBL/GenBank/DDBJ databases">
        <title>The complete genomes of actinobacterial strains from the NBC collection.</title>
        <authorList>
            <person name="Joergensen T.S."/>
            <person name="Alvarez Arevalo M."/>
            <person name="Sterndorff E.B."/>
            <person name="Faurdal D."/>
            <person name="Vuksanovic O."/>
            <person name="Mourched A.-S."/>
            <person name="Charusanti P."/>
            <person name="Shaw S."/>
            <person name="Blin K."/>
            <person name="Weber T."/>
        </authorList>
    </citation>
    <scope>NUCLEOTIDE SEQUENCE</scope>
    <source>
        <strain evidence="15">NBC_00093</strain>
    </source>
</reference>
<keyword evidence="5" id="KW-0328">Glycosyltransferase</keyword>
<proteinExistence type="inferred from homology"/>
<gene>
    <name evidence="15" type="ORF">OHA22_09555</name>
</gene>
<keyword evidence="11" id="KW-0472">Membrane</keyword>
<evidence type="ECO:0000256" key="13">
    <source>
        <dbReference type="SAM" id="MobiDB-lite"/>
    </source>
</evidence>
<comment type="subcellular location">
    <subcellularLocation>
        <location evidence="1">Endoplasmic reticulum membrane</location>
        <topology evidence="1">Single-pass membrane protein</topology>
    </subcellularLocation>
</comment>
<evidence type="ECO:0000256" key="10">
    <source>
        <dbReference type="ARBA" id="ARBA00022989"/>
    </source>
</evidence>
<comment type="catalytic activity">
    <reaction evidence="12">
        <text>a di-trans,poly-cis-dolichyl phosphate + UDP-alpha-D-glucose = a di-trans,poly-cis-dolichyl beta-D-glucosyl phosphate + UDP</text>
        <dbReference type="Rhea" id="RHEA:15401"/>
        <dbReference type="Rhea" id="RHEA-COMP:19498"/>
        <dbReference type="Rhea" id="RHEA-COMP:19502"/>
        <dbReference type="ChEBI" id="CHEBI:57525"/>
        <dbReference type="ChEBI" id="CHEBI:57683"/>
        <dbReference type="ChEBI" id="CHEBI:58223"/>
        <dbReference type="ChEBI" id="CHEBI:58885"/>
        <dbReference type="EC" id="2.4.1.117"/>
    </reaction>
    <physiologicalReaction direction="left-to-right" evidence="12">
        <dbReference type="Rhea" id="RHEA:15402"/>
    </physiologicalReaction>
</comment>
<comment type="similarity">
    <text evidence="3">Belongs to the glycosyltransferase 2 family.</text>
</comment>
<evidence type="ECO:0000256" key="9">
    <source>
        <dbReference type="ARBA" id="ARBA00022968"/>
    </source>
</evidence>
<evidence type="ECO:0000259" key="14">
    <source>
        <dbReference type="Pfam" id="PF00535"/>
    </source>
</evidence>
<sequence>MNETNARGVRQRSVEIVVPVYNEAHVLAESIGRLHAYLEASFPFPFRITVADNASTDATWQVATDLTLHLPHVHAVHLDAKGRGRALKHVWSDSTADVVAYMDVDLSTGLAGFLPLVAPLLSGHSDVAIGSRLHRQADVVRGPKREFVSRSYNLLLKLGLAARFSDAQCGFKAVRTDVFRALAPHIEDNAWFFDTELLVLAQRNRLRIHEVPVDWVDDPDSRVDIVRTALDDLRGMRRMLRNSLTGRARIAVPHRVPARRPVGAPQHVTSSTPAPSLEYAS</sequence>
<organism evidence="15">
    <name type="scientific">Streptomyces sp. NBC_00093</name>
    <dbReference type="NCBI Taxonomy" id="2975649"/>
    <lineage>
        <taxon>Bacteria</taxon>
        <taxon>Bacillati</taxon>
        <taxon>Actinomycetota</taxon>
        <taxon>Actinomycetes</taxon>
        <taxon>Kitasatosporales</taxon>
        <taxon>Streptomycetaceae</taxon>
        <taxon>Streptomyces</taxon>
    </lineage>
</organism>
<dbReference type="InterPro" id="IPR001173">
    <property type="entry name" value="Glyco_trans_2-like"/>
</dbReference>
<evidence type="ECO:0000256" key="11">
    <source>
        <dbReference type="ARBA" id="ARBA00023136"/>
    </source>
</evidence>
<accession>A0AAU1ZUN8</accession>
<keyword evidence="10" id="KW-1133">Transmembrane helix</keyword>
<keyword evidence="6" id="KW-0808">Transferase</keyword>
<dbReference type="CDD" id="cd04188">
    <property type="entry name" value="DPG_synthase"/>
    <property type="match status" value="1"/>
</dbReference>
<dbReference type="GO" id="GO:0006487">
    <property type="term" value="P:protein N-linked glycosylation"/>
    <property type="evidence" value="ECO:0007669"/>
    <property type="project" value="TreeGrafter"/>
</dbReference>
<evidence type="ECO:0000256" key="8">
    <source>
        <dbReference type="ARBA" id="ARBA00022824"/>
    </source>
</evidence>
<dbReference type="EC" id="2.4.1.117" evidence="4"/>
<evidence type="ECO:0000256" key="3">
    <source>
        <dbReference type="ARBA" id="ARBA00006739"/>
    </source>
</evidence>
<feature type="domain" description="Glycosyltransferase 2-like" evidence="14">
    <location>
        <begin position="16"/>
        <end position="181"/>
    </location>
</feature>
<feature type="region of interest" description="Disordered" evidence="13">
    <location>
        <begin position="256"/>
        <end position="281"/>
    </location>
</feature>
<dbReference type="InterPro" id="IPR029044">
    <property type="entry name" value="Nucleotide-diphossugar_trans"/>
</dbReference>
<dbReference type="SUPFAM" id="SSF53448">
    <property type="entry name" value="Nucleotide-diphospho-sugar transferases"/>
    <property type="match status" value="1"/>
</dbReference>
<evidence type="ECO:0000256" key="6">
    <source>
        <dbReference type="ARBA" id="ARBA00022679"/>
    </source>
</evidence>